<dbReference type="Pfam" id="PF20765">
    <property type="entry name" value="Phage_tail_terminator_8"/>
    <property type="match status" value="1"/>
</dbReference>
<name>A0A1I4QC38_9FIRM</name>
<sequence>MAVEINLAFLVSGLADKLAGLFPGIHIFANPSQQFMNSVLDSEGKHLPCFFIIPRPGATIKKGIDRWYWQPLYELVYLTDLYTDTQQYEFQDVAQLLDESLETFIANGAIIRTYNRKWTIELQALHYMIDIKQFVQLPKEEVVKMQTYTLTEEVKLDG</sequence>
<accession>A0A1I4QC38</accession>
<dbReference type="EMBL" id="FOTS01000094">
    <property type="protein sequence ID" value="SFM37607.1"/>
    <property type="molecule type" value="Genomic_DNA"/>
</dbReference>
<dbReference type="Proteomes" id="UP000199520">
    <property type="component" value="Unassembled WGS sequence"/>
</dbReference>
<organism evidence="1 2">
    <name type="scientific">Pelosinus propionicus DSM 13327</name>
    <dbReference type="NCBI Taxonomy" id="1123291"/>
    <lineage>
        <taxon>Bacteria</taxon>
        <taxon>Bacillati</taxon>
        <taxon>Bacillota</taxon>
        <taxon>Negativicutes</taxon>
        <taxon>Selenomonadales</taxon>
        <taxon>Sporomusaceae</taxon>
        <taxon>Pelosinus</taxon>
    </lineage>
</organism>
<dbReference type="OrthoDB" id="2063617at2"/>
<dbReference type="InterPro" id="IPR049254">
    <property type="entry name" value="Phage_tail_terminator"/>
</dbReference>
<evidence type="ECO:0000313" key="2">
    <source>
        <dbReference type="Proteomes" id="UP000199520"/>
    </source>
</evidence>
<dbReference type="STRING" id="1123291.SAMN04490355_10945"/>
<protein>
    <submittedName>
        <fullName evidence="1">Uncharacterized protein</fullName>
    </submittedName>
</protein>
<proteinExistence type="predicted"/>
<dbReference type="RefSeq" id="WP_090944577.1">
    <property type="nucleotide sequence ID" value="NZ_FOTS01000094.1"/>
</dbReference>
<dbReference type="AlphaFoldDB" id="A0A1I4QC38"/>
<keyword evidence="2" id="KW-1185">Reference proteome</keyword>
<reference evidence="2" key="1">
    <citation type="submission" date="2016-10" db="EMBL/GenBank/DDBJ databases">
        <authorList>
            <person name="Varghese N."/>
            <person name="Submissions S."/>
        </authorList>
    </citation>
    <scope>NUCLEOTIDE SEQUENCE [LARGE SCALE GENOMIC DNA]</scope>
    <source>
        <strain evidence="2">DSM 13327</strain>
    </source>
</reference>
<gene>
    <name evidence="1" type="ORF">SAMN04490355_10945</name>
</gene>
<evidence type="ECO:0000313" key="1">
    <source>
        <dbReference type="EMBL" id="SFM37607.1"/>
    </source>
</evidence>